<feature type="transmembrane region" description="Helical" evidence="7">
    <location>
        <begin position="137"/>
        <end position="158"/>
    </location>
</feature>
<evidence type="ECO:0000256" key="7">
    <source>
        <dbReference type="SAM" id="Phobius"/>
    </source>
</evidence>
<proteinExistence type="inferred from homology"/>
<sequence length="422" mass="46547">MQIKGEERRMKKKAYGVAMVIQVIMASTVILSKAAFDRGLSPFVYIFYRLAAASLFLTPLAILLERRSAPPMSFRLLAKMFLYALLGNTVSLSLYNVSLKYTSAAVASAMSNSIPVITFFLSLLMRMEVIKLRSSSGMAKTAGITLCLAGALVIALYAGRSLSPLSRHRVLAGHGDKRQVSEHVSRGMWITGTFLMLLACVAWALWIIFQGMLLKEYPNKLLATLIQCLFGMIQSCVVAVVVERDRPSRWKLGLDVSLLAVVYSGIVGTGVCLYLQTWCVGMKGPVFLAMWNPLSLLLTVLCSSLLGETVHLGRQGTRHSLFVFPPSHLNIQRVCITLLVLFQELTAQNFDLFSSILGGILLVGGLYCVLWGKNKEETRAATASDHQEQNREQAGSCTPVILKDRDEDKQTAVGRHKHDQQV</sequence>
<feature type="domain" description="EamA" evidence="8">
    <location>
        <begin position="15"/>
        <end position="154"/>
    </location>
</feature>
<feature type="transmembrane region" description="Helical" evidence="7">
    <location>
        <begin position="254"/>
        <end position="275"/>
    </location>
</feature>
<feature type="transmembrane region" description="Helical" evidence="7">
    <location>
        <begin position="287"/>
        <end position="306"/>
    </location>
</feature>
<evidence type="ECO:0000313" key="9">
    <source>
        <dbReference type="EMBL" id="CAL4903341.1"/>
    </source>
</evidence>
<dbReference type="PANTHER" id="PTHR31218">
    <property type="entry name" value="WAT1-RELATED PROTEIN"/>
    <property type="match status" value="1"/>
</dbReference>
<evidence type="ECO:0000313" key="10">
    <source>
        <dbReference type="EMBL" id="CAL4910755.1"/>
    </source>
</evidence>
<feature type="transmembrane region" description="Helical" evidence="7">
    <location>
        <begin position="101"/>
        <end position="125"/>
    </location>
</feature>
<protein>
    <recommendedName>
        <fullName evidence="8">EamA domain-containing protein</fullName>
    </recommendedName>
</protein>
<reference evidence="11" key="1">
    <citation type="submission" date="2024-06" db="EMBL/GenBank/DDBJ databases">
        <authorList>
            <person name="Ryan C."/>
        </authorList>
    </citation>
    <scope>NUCLEOTIDE SEQUENCE [LARGE SCALE GENOMIC DNA]</scope>
</reference>
<dbReference type="InterPro" id="IPR030184">
    <property type="entry name" value="WAT1-related"/>
</dbReference>
<accession>A0ABC8WK84</accession>
<dbReference type="Pfam" id="PF00892">
    <property type="entry name" value="EamA"/>
    <property type="match status" value="2"/>
</dbReference>
<dbReference type="EMBL" id="OZ075121">
    <property type="protein sequence ID" value="CAL4903341.1"/>
    <property type="molecule type" value="Genomic_DNA"/>
</dbReference>
<comment type="similarity">
    <text evidence="2">Belongs to the drug/metabolite transporter (DMT) superfamily. Plant drug/metabolite exporter (P-DME) (TC 2.A.7.4) family.</text>
</comment>
<dbReference type="SUPFAM" id="SSF103481">
    <property type="entry name" value="Multidrug resistance efflux transporter EmrE"/>
    <property type="match status" value="1"/>
</dbReference>
<dbReference type="EMBL" id="OZ075122">
    <property type="protein sequence ID" value="CAL4910755.1"/>
    <property type="molecule type" value="Genomic_DNA"/>
</dbReference>
<dbReference type="InterPro" id="IPR000620">
    <property type="entry name" value="EamA_dom"/>
</dbReference>
<feature type="region of interest" description="Disordered" evidence="6">
    <location>
        <begin position="381"/>
        <end position="422"/>
    </location>
</feature>
<evidence type="ECO:0000256" key="1">
    <source>
        <dbReference type="ARBA" id="ARBA00004141"/>
    </source>
</evidence>
<feature type="transmembrane region" description="Helical" evidence="7">
    <location>
        <begin position="188"/>
        <end position="209"/>
    </location>
</feature>
<evidence type="ECO:0000256" key="4">
    <source>
        <dbReference type="ARBA" id="ARBA00022989"/>
    </source>
</evidence>
<feature type="transmembrane region" description="Helical" evidence="7">
    <location>
        <begin position="352"/>
        <end position="370"/>
    </location>
</feature>
<evidence type="ECO:0000256" key="5">
    <source>
        <dbReference type="ARBA" id="ARBA00023136"/>
    </source>
</evidence>
<gene>
    <name evidence="9" type="ORF">URODEC1_LOCUS10480</name>
    <name evidence="10" type="ORF">URODEC1_LOCUS14571</name>
</gene>
<evidence type="ECO:0000256" key="6">
    <source>
        <dbReference type="SAM" id="MobiDB-lite"/>
    </source>
</evidence>
<feature type="transmembrane region" description="Helical" evidence="7">
    <location>
        <begin position="14"/>
        <end position="36"/>
    </location>
</feature>
<reference evidence="10 11" key="2">
    <citation type="submission" date="2024-10" db="EMBL/GenBank/DDBJ databases">
        <authorList>
            <person name="Ryan C."/>
        </authorList>
    </citation>
    <scope>NUCLEOTIDE SEQUENCE [LARGE SCALE GENOMIC DNA]</scope>
</reference>
<name>A0ABC8WK84_9POAL</name>
<evidence type="ECO:0000313" key="11">
    <source>
        <dbReference type="Proteomes" id="UP001497457"/>
    </source>
</evidence>
<evidence type="ECO:0000256" key="3">
    <source>
        <dbReference type="ARBA" id="ARBA00022692"/>
    </source>
</evidence>
<feature type="transmembrane region" description="Helical" evidence="7">
    <location>
        <begin position="42"/>
        <end position="64"/>
    </location>
</feature>
<dbReference type="Proteomes" id="UP001497457">
    <property type="component" value="Chromosome 11b"/>
</dbReference>
<keyword evidence="3 7" id="KW-0812">Transmembrane</keyword>
<feature type="transmembrane region" description="Helical" evidence="7">
    <location>
        <begin position="221"/>
        <end position="242"/>
    </location>
</feature>
<keyword evidence="5 7" id="KW-0472">Membrane</keyword>
<feature type="domain" description="EamA" evidence="8">
    <location>
        <begin position="191"/>
        <end position="311"/>
    </location>
</feature>
<feature type="compositionally biased region" description="Basic and acidic residues" evidence="6">
    <location>
        <begin position="381"/>
        <end position="391"/>
    </location>
</feature>
<comment type="subcellular location">
    <subcellularLocation>
        <location evidence="1">Membrane</location>
        <topology evidence="1">Multi-pass membrane protein</topology>
    </subcellularLocation>
</comment>
<evidence type="ECO:0000256" key="2">
    <source>
        <dbReference type="ARBA" id="ARBA00007635"/>
    </source>
</evidence>
<keyword evidence="11" id="KW-1185">Reference proteome</keyword>
<evidence type="ECO:0000259" key="8">
    <source>
        <dbReference type="Pfam" id="PF00892"/>
    </source>
</evidence>
<organism evidence="10 11">
    <name type="scientific">Urochloa decumbens</name>
    <dbReference type="NCBI Taxonomy" id="240449"/>
    <lineage>
        <taxon>Eukaryota</taxon>
        <taxon>Viridiplantae</taxon>
        <taxon>Streptophyta</taxon>
        <taxon>Embryophyta</taxon>
        <taxon>Tracheophyta</taxon>
        <taxon>Spermatophyta</taxon>
        <taxon>Magnoliopsida</taxon>
        <taxon>Liliopsida</taxon>
        <taxon>Poales</taxon>
        <taxon>Poaceae</taxon>
        <taxon>PACMAD clade</taxon>
        <taxon>Panicoideae</taxon>
        <taxon>Panicodae</taxon>
        <taxon>Paniceae</taxon>
        <taxon>Melinidinae</taxon>
        <taxon>Urochloa</taxon>
    </lineage>
</organism>
<dbReference type="AlphaFoldDB" id="A0ABC8WK84"/>
<keyword evidence="4 7" id="KW-1133">Transmembrane helix</keyword>
<feature type="transmembrane region" description="Helical" evidence="7">
    <location>
        <begin position="76"/>
        <end position="95"/>
    </location>
</feature>
<dbReference type="Proteomes" id="UP001497457">
    <property type="component" value="Chromosome 12b"/>
</dbReference>
<dbReference type="GO" id="GO:0016020">
    <property type="term" value="C:membrane"/>
    <property type="evidence" value="ECO:0007669"/>
    <property type="project" value="UniProtKB-SubCell"/>
</dbReference>
<dbReference type="InterPro" id="IPR037185">
    <property type="entry name" value="EmrE-like"/>
</dbReference>